<evidence type="ECO:0000259" key="3">
    <source>
        <dbReference type="Pfam" id="PF00080"/>
    </source>
</evidence>
<organism evidence="4 5">
    <name type="scientific">Actinokineospora xionganensis</name>
    <dbReference type="NCBI Taxonomy" id="2684470"/>
    <lineage>
        <taxon>Bacteria</taxon>
        <taxon>Bacillati</taxon>
        <taxon>Actinomycetota</taxon>
        <taxon>Actinomycetes</taxon>
        <taxon>Pseudonocardiales</taxon>
        <taxon>Pseudonocardiaceae</taxon>
        <taxon>Actinokineospora</taxon>
    </lineage>
</organism>
<sequence>MSARTLSILATALLLAGCGQTDTPPAAESPSSNAPAPALRGGGTFAAFAPDGAATVYNAELLPAGSSAEAVVNASDSGVRTELKVTGLLPNRAYGAHAHVKPCGEKGDAAGPHFQDKADPVTPSVDPAYANAKNEIWLDLTTDATGSATATSTVDWKLTDRKPASVVIHEKATQTHAGHAGTAGARLGCITLK</sequence>
<evidence type="ECO:0000256" key="1">
    <source>
        <dbReference type="ARBA" id="ARBA00010457"/>
    </source>
</evidence>
<name>A0ABR7L3Y3_9PSEU</name>
<feature type="signal peptide" evidence="2">
    <location>
        <begin position="1"/>
        <end position="21"/>
    </location>
</feature>
<dbReference type="Proteomes" id="UP000734823">
    <property type="component" value="Unassembled WGS sequence"/>
</dbReference>
<dbReference type="InterPro" id="IPR001424">
    <property type="entry name" value="SOD_Cu_Zn_dom"/>
</dbReference>
<comment type="similarity">
    <text evidence="1">Belongs to the Cu-Zn superoxide dismutase family.</text>
</comment>
<reference evidence="4 5" key="1">
    <citation type="submission" date="2020-06" db="EMBL/GenBank/DDBJ databases">
        <title>Actinokineospora xiongansis sp. nov., isolated from soil of Baiyangdian.</title>
        <authorList>
            <person name="Zhang X."/>
        </authorList>
    </citation>
    <scope>NUCLEOTIDE SEQUENCE [LARGE SCALE GENOMIC DNA]</scope>
    <source>
        <strain evidence="4 5">HBU206404</strain>
    </source>
</reference>
<dbReference type="RefSeq" id="WP_187219910.1">
    <property type="nucleotide sequence ID" value="NZ_JABVED010000004.1"/>
</dbReference>
<evidence type="ECO:0000256" key="2">
    <source>
        <dbReference type="SAM" id="SignalP"/>
    </source>
</evidence>
<evidence type="ECO:0000313" key="4">
    <source>
        <dbReference type="EMBL" id="MBC6447390.1"/>
    </source>
</evidence>
<protein>
    <submittedName>
        <fullName evidence="4">Superoxide dismutase family protein</fullName>
    </submittedName>
</protein>
<dbReference type="PROSITE" id="PS51257">
    <property type="entry name" value="PROKAR_LIPOPROTEIN"/>
    <property type="match status" value="1"/>
</dbReference>
<dbReference type="SUPFAM" id="SSF49329">
    <property type="entry name" value="Cu,Zn superoxide dismutase-like"/>
    <property type="match status" value="1"/>
</dbReference>
<comment type="caution">
    <text evidence="4">The sequence shown here is derived from an EMBL/GenBank/DDBJ whole genome shotgun (WGS) entry which is preliminary data.</text>
</comment>
<keyword evidence="5" id="KW-1185">Reference proteome</keyword>
<gene>
    <name evidence="4" type="ORF">GPZ80_09435</name>
</gene>
<accession>A0ABR7L3Y3</accession>
<proteinExistence type="inferred from homology"/>
<feature type="domain" description="Superoxide dismutase copper/zinc binding" evidence="3">
    <location>
        <begin position="76"/>
        <end position="189"/>
    </location>
</feature>
<keyword evidence="2" id="KW-0732">Signal</keyword>
<dbReference type="EMBL" id="JABVED010000004">
    <property type="protein sequence ID" value="MBC6447390.1"/>
    <property type="molecule type" value="Genomic_DNA"/>
</dbReference>
<dbReference type="Gene3D" id="2.60.40.200">
    <property type="entry name" value="Superoxide dismutase, copper/zinc binding domain"/>
    <property type="match status" value="1"/>
</dbReference>
<dbReference type="Pfam" id="PF00080">
    <property type="entry name" value="Sod_Cu"/>
    <property type="match status" value="1"/>
</dbReference>
<dbReference type="InterPro" id="IPR036423">
    <property type="entry name" value="SOD-like_Cu/Zn_dom_sf"/>
</dbReference>
<feature type="chain" id="PRO_5045478935" evidence="2">
    <location>
        <begin position="22"/>
        <end position="193"/>
    </location>
</feature>
<evidence type="ECO:0000313" key="5">
    <source>
        <dbReference type="Proteomes" id="UP000734823"/>
    </source>
</evidence>